<dbReference type="PANTHER" id="PTHR11505">
    <property type="entry name" value="L1 TRANSPOSABLE ELEMENT-RELATED"/>
    <property type="match status" value="1"/>
</dbReference>
<proteinExistence type="predicted"/>
<feature type="region of interest" description="Disordered" evidence="2">
    <location>
        <begin position="1"/>
        <end position="34"/>
    </location>
</feature>
<gene>
    <name evidence="3" type="ORF">FSP39_012148</name>
</gene>
<comment type="caution">
    <text evidence="3">The sequence shown here is derived from an EMBL/GenBank/DDBJ whole genome shotgun (WGS) entry which is preliminary data.</text>
</comment>
<evidence type="ECO:0000313" key="4">
    <source>
        <dbReference type="Proteomes" id="UP001186944"/>
    </source>
</evidence>
<reference evidence="3" key="1">
    <citation type="submission" date="2019-08" db="EMBL/GenBank/DDBJ databases">
        <title>The improved chromosome-level genome for the pearl oyster Pinctada fucata martensii using PacBio sequencing and Hi-C.</title>
        <authorList>
            <person name="Zheng Z."/>
        </authorList>
    </citation>
    <scope>NUCLEOTIDE SEQUENCE</scope>
    <source>
        <strain evidence="3">ZZ-2019</strain>
        <tissue evidence="3">Adductor muscle</tissue>
    </source>
</reference>
<feature type="compositionally biased region" description="Low complexity" evidence="2">
    <location>
        <begin position="15"/>
        <end position="31"/>
    </location>
</feature>
<accession>A0AA88YMZ3</accession>
<name>A0AA88YMZ3_PINIB</name>
<sequence length="296" mass="33360">MSSPPLPEDTPAPETTPSASDSDTSTMTAPSHQLPQINVQTDSGTNIDLIYVIISLLNNPVFTNVIVSVLTPVLTQSLSVGIKDTVDTAIRETLKSLEDKIEAQSARIDKNEQGLAALSEENDDLRSKLKAAESKLEEFDCQLEELEQYGRRNTLRFHNVAVTDSDNTDADVVKICKEKLGVEISADDICRSHPVGRPNRHDKSQVICRFRNWKIKNRIYRQKKLLKGDSCRIFITEDLTRYRQRIIEEANKAKRAGKVFSYWTNDGRIFTKTSERGSKLLIHSIDDLHYYAPPNG</sequence>
<dbReference type="EMBL" id="VSWD01000001">
    <property type="protein sequence ID" value="KAK3108632.1"/>
    <property type="molecule type" value="Genomic_DNA"/>
</dbReference>
<dbReference type="Proteomes" id="UP001186944">
    <property type="component" value="Unassembled WGS sequence"/>
</dbReference>
<feature type="coiled-coil region" evidence="1">
    <location>
        <begin position="94"/>
        <end position="149"/>
    </location>
</feature>
<evidence type="ECO:0000256" key="1">
    <source>
        <dbReference type="SAM" id="Coils"/>
    </source>
</evidence>
<keyword evidence="4" id="KW-1185">Reference proteome</keyword>
<feature type="compositionally biased region" description="Pro residues" evidence="2">
    <location>
        <begin position="1"/>
        <end position="10"/>
    </location>
</feature>
<evidence type="ECO:0000256" key="2">
    <source>
        <dbReference type="SAM" id="MobiDB-lite"/>
    </source>
</evidence>
<dbReference type="AlphaFoldDB" id="A0AA88YMZ3"/>
<protein>
    <submittedName>
        <fullName evidence="3">Uncharacterized protein</fullName>
    </submittedName>
</protein>
<dbReference type="Gene3D" id="3.30.70.1820">
    <property type="entry name" value="L1 transposable element, RRM domain"/>
    <property type="match status" value="1"/>
</dbReference>
<evidence type="ECO:0000313" key="3">
    <source>
        <dbReference type="EMBL" id="KAK3108632.1"/>
    </source>
</evidence>
<dbReference type="InterPro" id="IPR004244">
    <property type="entry name" value="Transposase_22"/>
</dbReference>
<organism evidence="3 4">
    <name type="scientific">Pinctada imbricata</name>
    <name type="common">Atlantic pearl-oyster</name>
    <name type="synonym">Pinctada martensii</name>
    <dbReference type="NCBI Taxonomy" id="66713"/>
    <lineage>
        <taxon>Eukaryota</taxon>
        <taxon>Metazoa</taxon>
        <taxon>Spiralia</taxon>
        <taxon>Lophotrochozoa</taxon>
        <taxon>Mollusca</taxon>
        <taxon>Bivalvia</taxon>
        <taxon>Autobranchia</taxon>
        <taxon>Pteriomorphia</taxon>
        <taxon>Pterioida</taxon>
        <taxon>Pterioidea</taxon>
        <taxon>Pteriidae</taxon>
        <taxon>Pinctada</taxon>
    </lineage>
</organism>
<keyword evidence="1" id="KW-0175">Coiled coil</keyword>